<sequence>MLPTLWQIVEDLASGNITRRQAFAMLKAHLRAAARRR</sequence>
<organism evidence="1 2">
    <name type="scientific">Burkholderia lata (strain ATCC 17760 / DSM 23089 / LMG 22485 / NCIMB 9086 / R18194 / 383)</name>
    <dbReference type="NCBI Taxonomy" id="482957"/>
    <lineage>
        <taxon>Bacteria</taxon>
        <taxon>Pseudomonadati</taxon>
        <taxon>Pseudomonadota</taxon>
        <taxon>Betaproteobacteria</taxon>
        <taxon>Burkholderiales</taxon>
        <taxon>Burkholderiaceae</taxon>
        <taxon>Burkholderia</taxon>
        <taxon>Burkholderia cepacia complex</taxon>
    </lineage>
</organism>
<gene>
    <name evidence="1" type="ORF">BLA6863_03276</name>
</gene>
<proteinExistence type="predicted"/>
<name>A0A6P2LSL5_BURL3</name>
<evidence type="ECO:0000313" key="2">
    <source>
        <dbReference type="Proteomes" id="UP000494170"/>
    </source>
</evidence>
<accession>A0A6P2LSL5</accession>
<dbReference type="AlphaFoldDB" id="A0A6P2LSL5"/>
<reference evidence="1 2" key="1">
    <citation type="submission" date="2019-09" db="EMBL/GenBank/DDBJ databases">
        <authorList>
            <person name="Depoorter E."/>
        </authorList>
    </citation>
    <scope>NUCLEOTIDE SEQUENCE [LARGE SCALE GENOMIC DNA]</scope>
    <source>
        <strain evidence="1">LMG 6863</strain>
    </source>
</reference>
<evidence type="ECO:0000313" key="1">
    <source>
        <dbReference type="EMBL" id="VWB69921.1"/>
    </source>
</evidence>
<dbReference type="EMBL" id="CABVPY010000018">
    <property type="protein sequence ID" value="VWB69921.1"/>
    <property type="molecule type" value="Genomic_DNA"/>
</dbReference>
<protein>
    <submittedName>
        <fullName evidence="1">Uncharacterized protein</fullName>
    </submittedName>
</protein>
<dbReference type="Proteomes" id="UP000494170">
    <property type="component" value="Unassembled WGS sequence"/>
</dbReference>